<accession>A0A896WEL4</accession>
<dbReference type="Pfam" id="PF13921">
    <property type="entry name" value="Myb_DNA-bind_6"/>
    <property type="match status" value="1"/>
</dbReference>
<dbReference type="SMART" id="SM00717">
    <property type="entry name" value="SANT"/>
    <property type="match status" value="2"/>
</dbReference>
<feature type="domain" description="Myb-like" evidence="4">
    <location>
        <begin position="116"/>
        <end position="166"/>
    </location>
</feature>
<dbReference type="PANTHER" id="PTHR45614">
    <property type="entry name" value="MYB PROTEIN-RELATED"/>
    <property type="match status" value="1"/>
</dbReference>
<reference evidence="6" key="1">
    <citation type="journal article" name="Plants (Basel)">
        <title>NAC and MYB Families and Lignin Biosynthesis-Related Members Identification and Expression Analysis in Melilotus albus.</title>
        <authorList>
            <person name="Chen L."/>
            <person name="Wu F."/>
            <person name="Zhang J."/>
        </authorList>
    </citation>
    <scope>NUCLEOTIDE SEQUENCE</scope>
</reference>
<name>A0A896WEL4_MELAB</name>
<evidence type="ECO:0000313" key="6">
    <source>
        <dbReference type="EMBL" id="QSD99638.1"/>
    </source>
</evidence>
<dbReference type="GO" id="GO:0005634">
    <property type="term" value="C:nucleus"/>
    <property type="evidence" value="ECO:0007669"/>
    <property type="project" value="UniProtKB-SubCell"/>
</dbReference>
<dbReference type="SUPFAM" id="SSF46689">
    <property type="entry name" value="Homeodomain-like"/>
    <property type="match status" value="1"/>
</dbReference>
<dbReference type="GO" id="GO:0000981">
    <property type="term" value="F:DNA-binding transcription factor activity, RNA polymerase II-specific"/>
    <property type="evidence" value="ECO:0007669"/>
    <property type="project" value="TreeGrafter"/>
</dbReference>
<gene>
    <name evidence="6" type="primary">EVM0007915.1</name>
</gene>
<sequence length="294" mass="33362">MSSPNLNNDGYGFSLDLNISLFSQLPSSSSTPLLGHVGNNESLVIHQDESMVQNNEENEKFENTKLSSKPHWRPFEDAKLKKLVDEFGPRNWKNIAEEIDGRSWKSCRLRWYNQLDPSINHAPLSKEEEDKLLKAHTLHGNKWAKIRKFFHGRTDNALKNNFHVIMARKERELLSSISRENNVAITSTIDESNSTCTNLNFTTRPLLNYQAYGSQMGLLGERKVEARDDFAKSCHAMRSYSEGHIGKLKSVDQSNQSSESVATNMNNGSNLGENQNVRDKIKRSFIDFLGVGDT</sequence>
<proteinExistence type="predicted"/>
<evidence type="ECO:0000259" key="5">
    <source>
        <dbReference type="PROSITE" id="PS51294"/>
    </source>
</evidence>
<dbReference type="AlphaFoldDB" id="A0A896WEL4"/>
<evidence type="ECO:0000256" key="3">
    <source>
        <dbReference type="SAM" id="MobiDB-lite"/>
    </source>
</evidence>
<evidence type="ECO:0000256" key="2">
    <source>
        <dbReference type="ARBA" id="ARBA00023242"/>
    </source>
</evidence>
<dbReference type="CDD" id="cd00167">
    <property type="entry name" value="SANT"/>
    <property type="match status" value="2"/>
</dbReference>
<feature type="region of interest" description="Disordered" evidence="3">
    <location>
        <begin position="251"/>
        <end position="276"/>
    </location>
</feature>
<dbReference type="PANTHER" id="PTHR45614:SF259">
    <property type="entry name" value="MYB DOMAIN PROTEIN 89-RELATED"/>
    <property type="match status" value="1"/>
</dbReference>
<feature type="compositionally biased region" description="Polar residues" evidence="3">
    <location>
        <begin position="251"/>
        <end position="275"/>
    </location>
</feature>
<dbReference type="InterPro" id="IPR001005">
    <property type="entry name" value="SANT/Myb"/>
</dbReference>
<dbReference type="InterPro" id="IPR009057">
    <property type="entry name" value="Homeodomain-like_sf"/>
</dbReference>
<dbReference type="InterPro" id="IPR017930">
    <property type="entry name" value="Myb_dom"/>
</dbReference>
<dbReference type="Gene3D" id="1.10.10.60">
    <property type="entry name" value="Homeodomain-like"/>
    <property type="match status" value="2"/>
</dbReference>
<dbReference type="PROSITE" id="PS51294">
    <property type="entry name" value="HTH_MYB"/>
    <property type="match status" value="2"/>
</dbReference>
<feature type="domain" description="HTH myb-type" evidence="5">
    <location>
        <begin position="69"/>
        <end position="119"/>
    </location>
</feature>
<dbReference type="EMBL" id="MW302484">
    <property type="protein sequence ID" value="QSD99638.1"/>
    <property type="molecule type" value="Genomic_DNA"/>
</dbReference>
<organism evidence="6">
    <name type="scientific">Melilotus albus</name>
    <name type="common">White sweet clover</name>
    <name type="synonym">Melilotus officinalis subsp. albus</name>
    <dbReference type="NCBI Taxonomy" id="47082"/>
    <lineage>
        <taxon>Eukaryota</taxon>
        <taxon>Viridiplantae</taxon>
        <taxon>Streptophyta</taxon>
        <taxon>Embryophyta</taxon>
        <taxon>Tracheophyta</taxon>
        <taxon>Spermatophyta</taxon>
        <taxon>Magnoliopsida</taxon>
        <taxon>eudicotyledons</taxon>
        <taxon>Gunneridae</taxon>
        <taxon>Pentapetalae</taxon>
        <taxon>rosids</taxon>
        <taxon>fabids</taxon>
        <taxon>Fabales</taxon>
        <taxon>Fabaceae</taxon>
        <taxon>Papilionoideae</taxon>
        <taxon>50 kb inversion clade</taxon>
        <taxon>NPAAA clade</taxon>
        <taxon>Hologalegina</taxon>
        <taxon>IRL clade</taxon>
        <taxon>Trifolieae</taxon>
        <taxon>Melilotus</taxon>
    </lineage>
</organism>
<feature type="domain" description="Myb-like" evidence="4">
    <location>
        <begin position="72"/>
        <end position="115"/>
    </location>
</feature>
<dbReference type="GO" id="GO:0000978">
    <property type="term" value="F:RNA polymerase II cis-regulatory region sequence-specific DNA binding"/>
    <property type="evidence" value="ECO:0007669"/>
    <property type="project" value="TreeGrafter"/>
</dbReference>
<dbReference type="PROSITE" id="PS50090">
    <property type="entry name" value="MYB_LIKE"/>
    <property type="match status" value="2"/>
</dbReference>
<keyword evidence="2" id="KW-0539">Nucleus</keyword>
<protein>
    <submittedName>
        <fullName evidence="6">MYB family transcription factor</fullName>
    </submittedName>
</protein>
<evidence type="ECO:0000259" key="4">
    <source>
        <dbReference type="PROSITE" id="PS50090"/>
    </source>
</evidence>
<evidence type="ECO:0000256" key="1">
    <source>
        <dbReference type="ARBA" id="ARBA00004123"/>
    </source>
</evidence>
<feature type="domain" description="HTH myb-type" evidence="5">
    <location>
        <begin position="120"/>
        <end position="170"/>
    </location>
</feature>
<dbReference type="InterPro" id="IPR050560">
    <property type="entry name" value="MYB_TF"/>
</dbReference>
<comment type="subcellular location">
    <subcellularLocation>
        <location evidence="1">Nucleus</location>
    </subcellularLocation>
</comment>